<accession>A0A068RD37</accession>
<dbReference type="OrthoDB" id="69313at2"/>
<name>A0A068RD37_9GAMM</name>
<protein>
    <submittedName>
        <fullName evidence="1">Uncharacterized protein</fullName>
    </submittedName>
</protein>
<dbReference type="InterPro" id="IPR027417">
    <property type="entry name" value="P-loop_NTPase"/>
</dbReference>
<dbReference type="Gene3D" id="3.40.50.300">
    <property type="entry name" value="P-loop containing nucleotide triphosphate hydrolases"/>
    <property type="match status" value="1"/>
</dbReference>
<reference evidence="1" key="2">
    <citation type="journal article" date="2014" name="Genome Biol. Evol.">
        <title>Settling down: the genome of Serratia symbiotica from the aphid Cinara tujafilina zooms in on the process of accommodation to a cooperative intracellular life.</title>
        <authorList>
            <person name="Manzano-Marin A."/>
            <person name="Latorre A."/>
        </authorList>
    </citation>
    <scope>NUCLEOTIDE SEQUENCE</scope>
    <source>
        <strain evidence="1">SCt-VLC</strain>
    </source>
</reference>
<dbReference type="EMBL" id="FR904232">
    <property type="protein sequence ID" value="CDG47707.1"/>
    <property type="molecule type" value="Genomic_DNA"/>
</dbReference>
<dbReference type="RefSeq" id="WP_061770184.1">
    <property type="nucleotide sequence ID" value="NZ_FR904232.1"/>
</dbReference>
<dbReference type="AlphaFoldDB" id="A0A068RD37"/>
<sequence>MMECDEQRSVKMWLDERSERGITPDVDYFECYTNIPDTVRRLASKYDLLLDAPGSRSPEFRKCLAVADKFISLVDPTAQIEINMLGELVVDVRQAQAAINPSLEALIVMNCQRQ</sequence>
<proteinExistence type="predicted"/>
<organism evidence="1">
    <name type="scientific">Serratia symbiotica SCt-VLC</name>
    <dbReference type="NCBI Taxonomy" id="1347341"/>
    <lineage>
        <taxon>Bacteria</taxon>
        <taxon>Pseudomonadati</taxon>
        <taxon>Pseudomonadota</taxon>
        <taxon>Gammaproteobacteria</taxon>
        <taxon>Enterobacterales</taxon>
        <taxon>Yersiniaceae</taxon>
        <taxon>Serratia</taxon>
        <taxon>Serratia symbiotica</taxon>
    </lineage>
</organism>
<gene>
    <name evidence="1" type="ORF">SCTVLC_0964</name>
</gene>
<reference evidence="1" key="1">
    <citation type="submission" date="2013-06" db="EMBL/GenBank/DDBJ databases">
        <authorList>
            <person name="Mazano-Marin A."/>
        </authorList>
    </citation>
    <scope>NUCLEOTIDE SEQUENCE</scope>
    <source>
        <strain evidence="1">SCt-VLC</strain>
    </source>
</reference>
<evidence type="ECO:0000313" key="1">
    <source>
        <dbReference type="EMBL" id="CDG47707.1"/>
    </source>
</evidence>